<evidence type="ECO:0000256" key="1">
    <source>
        <dbReference type="SAM" id="MobiDB-lite"/>
    </source>
</evidence>
<protein>
    <submittedName>
        <fullName evidence="3">DNA methylase</fullName>
    </submittedName>
</protein>
<feature type="non-terminal residue" evidence="3">
    <location>
        <position position="1"/>
    </location>
</feature>
<reference evidence="3" key="1">
    <citation type="submission" date="2013-08" db="EMBL/GenBank/DDBJ databases">
        <authorList>
            <person name="Mendez C."/>
            <person name="Richter M."/>
            <person name="Ferrer M."/>
            <person name="Sanchez J."/>
        </authorList>
    </citation>
    <scope>NUCLEOTIDE SEQUENCE</scope>
</reference>
<name>T1AB04_9ZZZZ</name>
<dbReference type="AlphaFoldDB" id="T1AB04"/>
<dbReference type="GO" id="GO:0032259">
    <property type="term" value="P:methylation"/>
    <property type="evidence" value="ECO:0007669"/>
    <property type="project" value="UniProtKB-KW"/>
</dbReference>
<feature type="domain" description="MmeI-like C-terminal" evidence="2">
    <location>
        <begin position="60"/>
        <end position="148"/>
    </location>
</feature>
<dbReference type="Pfam" id="PF20467">
    <property type="entry name" value="MmeI_C"/>
    <property type="match status" value="1"/>
</dbReference>
<evidence type="ECO:0000259" key="2">
    <source>
        <dbReference type="Pfam" id="PF20467"/>
    </source>
</evidence>
<dbReference type="InterPro" id="IPR046818">
    <property type="entry name" value="MmeI_C"/>
</dbReference>
<evidence type="ECO:0000313" key="3">
    <source>
        <dbReference type="EMBL" id="EQD38985.1"/>
    </source>
</evidence>
<proteinExistence type="predicted"/>
<sequence length="161" mass="17193">PEAVLEAIWNALHDKGARRDAEPSRLPEPSPLAEPSPPTPSPGGERGAYKHLTGEEEGSNKYRAAIEAAAQAVLDARAQFPGSTLADLYDPLTMPPALVKAHHALDRAVDAAYIAAEKAAGRKPPKLGSDAERVAFLFERYQALTSLLPAAKAKPARTRKQ</sequence>
<feature type="compositionally biased region" description="Pro residues" evidence="1">
    <location>
        <begin position="26"/>
        <end position="41"/>
    </location>
</feature>
<keyword evidence="3" id="KW-0489">Methyltransferase</keyword>
<dbReference type="EMBL" id="AUZX01012534">
    <property type="protein sequence ID" value="EQD38985.1"/>
    <property type="molecule type" value="Genomic_DNA"/>
</dbReference>
<comment type="caution">
    <text evidence="3">The sequence shown here is derived from an EMBL/GenBank/DDBJ whole genome shotgun (WGS) entry which is preliminary data.</text>
</comment>
<gene>
    <name evidence="3" type="ORF">B1A_17051</name>
</gene>
<organism evidence="3">
    <name type="scientific">mine drainage metagenome</name>
    <dbReference type="NCBI Taxonomy" id="410659"/>
    <lineage>
        <taxon>unclassified sequences</taxon>
        <taxon>metagenomes</taxon>
        <taxon>ecological metagenomes</taxon>
    </lineage>
</organism>
<feature type="compositionally biased region" description="Basic and acidic residues" evidence="1">
    <location>
        <begin position="12"/>
        <end position="25"/>
    </location>
</feature>
<keyword evidence="3" id="KW-0808">Transferase</keyword>
<feature type="region of interest" description="Disordered" evidence="1">
    <location>
        <begin position="9"/>
        <end position="57"/>
    </location>
</feature>
<dbReference type="GO" id="GO:0008168">
    <property type="term" value="F:methyltransferase activity"/>
    <property type="evidence" value="ECO:0007669"/>
    <property type="project" value="UniProtKB-KW"/>
</dbReference>
<reference evidence="3" key="2">
    <citation type="journal article" date="2014" name="ISME J.">
        <title>Microbial stratification in low pH oxic and suboxic macroscopic growths along an acid mine drainage.</title>
        <authorList>
            <person name="Mendez-Garcia C."/>
            <person name="Mesa V."/>
            <person name="Sprenger R.R."/>
            <person name="Richter M."/>
            <person name="Diez M.S."/>
            <person name="Solano J."/>
            <person name="Bargiela R."/>
            <person name="Golyshina O.V."/>
            <person name="Manteca A."/>
            <person name="Ramos J.L."/>
            <person name="Gallego J.R."/>
            <person name="Llorente I."/>
            <person name="Martins Dos Santos V.A."/>
            <person name="Jensen O.N."/>
            <person name="Pelaez A.I."/>
            <person name="Sanchez J."/>
            <person name="Ferrer M."/>
        </authorList>
    </citation>
    <scope>NUCLEOTIDE SEQUENCE</scope>
</reference>
<accession>T1AB04</accession>